<feature type="compositionally biased region" description="Basic and acidic residues" evidence="1">
    <location>
        <begin position="18"/>
        <end position="27"/>
    </location>
</feature>
<evidence type="ECO:0000313" key="3">
    <source>
        <dbReference type="Proteomes" id="UP001642360"/>
    </source>
</evidence>
<protein>
    <submittedName>
        <fullName evidence="2">Uncharacterized protein</fullName>
    </submittedName>
</protein>
<feature type="region of interest" description="Disordered" evidence="1">
    <location>
        <begin position="1"/>
        <end position="27"/>
    </location>
</feature>
<reference evidence="2 3" key="1">
    <citation type="submission" date="2024-02" db="EMBL/GenBank/DDBJ databases">
        <authorList>
            <person name="Vignale AGUSTIN F."/>
            <person name="Sosa J E."/>
            <person name="Modenutti C."/>
        </authorList>
    </citation>
    <scope>NUCLEOTIDE SEQUENCE [LARGE SCALE GENOMIC DNA]</scope>
</reference>
<accession>A0ABC8UX98</accession>
<gene>
    <name evidence="2" type="ORF">ILEXP_LOCUS56134</name>
</gene>
<dbReference type="AlphaFoldDB" id="A0ABC8UX98"/>
<keyword evidence="3" id="KW-1185">Reference proteome</keyword>
<name>A0ABC8UX98_9AQUA</name>
<evidence type="ECO:0000313" key="2">
    <source>
        <dbReference type="EMBL" id="CAK9185713.1"/>
    </source>
</evidence>
<proteinExistence type="predicted"/>
<dbReference type="Proteomes" id="UP001642360">
    <property type="component" value="Unassembled WGS sequence"/>
</dbReference>
<comment type="caution">
    <text evidence="2">The sequence shown here is derived from an EMBL/GenBank/DDBJ whole genome shotgun (WGS) entry which is preliminary data.</text>
</comment>
<organism evidence="2 3">
    <name type="scientific">Ilex paraguariensis</name>
    <name type="common">yerba mate</name>
    <dbReference type="NCBI Taxonomy" id="185542"/>
    <lineage>
        <taxon>Eukaryota</taxon>
        <taxon>Viridiplantae</taxon>
        <taxon>Streptophyta</taxon>
        <taxon>Embryophyta</taxon>
        <taxon>Tracheophyta</taxon>
        <taxon>Spermatophyta</taxon>
        <taxon>Magnoliopsida</taxon>
        <taxon>eudicotyledons</taxon>
        <taxon>Gunneridae</taxon>
        <taxon>Pentapetalae</taxon>
        <taxon>asterids</taxon>
        <taxon>campanulids</taxon>
        <taxon>Aquifoliales</taxon>
        <taxon>Aquifoliaceae</taxon>
        <taxon>Ilex</taxon>
    </lineage>
</organism>
<dbReference type="EMBL" id="CAUOFW020009392">
    <property type="protein sequence ID" value="CAK9185713.1"/>
    <property type="molecule type" value="Genomic_DNA"/>
</dbReference>
<evidence type="ECO:0000256" key="1">
    <source>
        <dbReference type="SAM" id="MobiDB-lite"/>
    </source>
</evidence>
<sequence length="94" mass="10606">MGKTGLGKGEDVCLLPGNDRRNQQRSREIRATWRSLGKGRSLSSPLPPIEEKQGIAERFFTVQVNHCSIKLWLGYKKPSCSSIFSPSSKVWHLH</sequence>